<keyword evidence="5" id="KW-1185">Reference proteome</keyword>
<dbReference type="PANTHER" id="PTHR48049">
    <property type="entry name" value="GLYCOSYLTRANSFERASE"/>
    <property type="match status" value="1"/>
</dbReference>
<reference evidence="4" key="1">
    <citation type="submission" date="2017-07" db="EMBL/GenBank/DDBJ databases">
        <title>Taro Niue Genome Assembly and Annotation.</title>
        <authorList>
            <person name="Atibalentja N."/>
            <person name="Keating K."/>
            <person name="Fields C.J."/>
        </authorList>
    </citation>
    <scope>NUCLEOTIDE SEQUENCE</scope>
    <source>
        <strain evidence="4">Niue_2</strain>
        <tissue evidence="4">Leaf</tissue>
    </source>
</reference>
<dbReference type="InterPro" id="IPR050481">
    <property type="entry name" value="UDP-glycosyltransf_plant"/>
</dbReference>
<dbReference type="InterPro" id="IPR002213">
    <property type="entry name" value="UDP_glucos_trans"/>
</dbReference>
<dbReference type="Pfam" id="PF00201">
    <property type="entry name" value="UDPGT"/>
    <property type="match status" value="1"/>
</dbReference>
<organism evidence="4 5">
    <name type="scientific">Colocasia esculenta</name>
    <name type="common">Wild taro</name>
    <name type="synonym">Arum esculentum</name>
    <dbReference type="NCBI Taxonomy" id="4460"/>
    <lineage>
        <taxon>Eukaryota</taxon>
        <taxon>Viridiplantae</taxon>
        <taxon>Streptophyta</taxon>
        <taxon>Embryophyta</taxon>
        <taxon>Tracheophyta</taxon>
        <taxon>Spermatophyta</taxon>
        <taxon>Magnoliopsida</taxon>
        <taxon>Liliopsida</taxon>
        <taxon>Araceae</taxon>
        <taxon>Aroideae</taxon>
        <taxon>Colocasieae</taxon>
        <taxon>Colocasia</taxon>
    </lineage>
</organism>
<dbReference type="Proteomes" id="UP000652761">
    <property type="component" value="Unassembled WGS sequence"/>
</dbReference>
<comment type="caution">
    <text evidence="4">The sequence shown here is derived from an EMBL/GenBank/DDBJ whole genome shotgun (WGS) entry which is preliminary data.</text>
</comment>
<comment type="similarity">
    <text evidence="1 3">Belongs to the UDP-glycosyltransferase family.</text>
</comment>
<dbReference type="InterPro" id="IPR035595">
    <property type="entry name" value="UDP_glycos_trans_CS"/>
</dbReference>
<protein>
    <recommendedName>
        <fullName evidence="6">UDP-glycosyltransferases domain-containing protein</fullName>
    </recommendedName>
</protein>
<evidence type="ECO:0000313" key="4">
    <source>
        <dbReference type="EMBL" id="MQL69010.1"/>
    </source>
</evidence>
<dbReference type="CDD" id="cd03784">
    <property type="entry name" value="GT1_Gtf-like"/>
    <property type="match status" value="1"/>
</dbReference>
<keyword evidence="2 3" id="KW-0808">Transferase</keyword>
<keyword evidence="3" id="KW-0328">Glycosyltransferase</keyword>
<proteinExistence type="inferred from homology"/>
<name>A0A843TIP2_COLES</name>
<evidence type="ECO:0008006" key="6">
    <source>
        <dbReference type="Google" id="ProtNLM"/>
    </source>
</evidence>
<gene>
    <name evidence="4" type="ORF">Taro_001323</name>
</gene>
<evidence type="ECO:0000256" key="1">
    <source>
        <dbReference type="ARBA" id="ARBA00009995"/>
    </source>
</evidence>
<dbReference type="PROSITE" id="PS00375">
    <property type="entry name" value="UDPGT"/>
    <property type="match status" value="1"/>
</dbReference>
<accession>A0A843TIP2</accession>
<dbReference type="PANTHER" id="PTHR48049:SF60">
    <property type="entry name" value="UDP-GLYCOSYLTRANSFERASE 91B1"/>
    <property type="match status" value="1"/>
</dbReference>
<evidence type="ECO:0000256" key="2">
    <source>
        <dbReference type="ARBA" id="ARBA00022679"/>
    </source>
</evidence>
<dbReference type="GO" id="GO:0035251">
    <property type="term" value="F:UDP-glucosyltransferase activity"/>
    <property type="evidence" value="ECO:0007669"/>
    <property type="project" value="InterPro"/>
</dbReference>
<dbReference type="OrthoDB" id="5835829at2759"/>
<evidence type="ECO:0000256" key="3">
    <source>
        <dbReference type="RuleBase" id="RU003718"/>
    </source>
</evidence>
<evidence type="ECO:0000313" key="5">
    <source>
        <dbReference type="Proteomes" id="UP000652761"/>
    </source>
</evidence>
<sequence length="257" mass="27602">MGITLESVQVVLVRTCPEVDSDWLQLLCELYGKPILPTGFLPPPAAQEAVDQTPTAITSPGADIFEWLDRQAPSSVLYVALGSETVISVDLFHELALGRDLSRLPFLWALRRPAGLPPNVDLLPEGFEARTTGQGIVAKGWVPQQEILAHPAIGGFLTHCGWSSLVEGLRHGRPLVMLPVFADQGLNARLMRARGCGVEVPREEDGAFTREGVAEVARHVMVDKAGKEVWTAARGMEVVFGDQAGEVRGPVGAVVSG</sequence>
<dbReference type="EMBL" id="NMUH01000027">
    <property type="protein sequence ID" value="MQL69010.1"/>
    <property type="molecule type" value="Genomic_DNA"/>
</dbReference>
<dbReference type="Gene3D" id="3.40.50.2000">
    <property type="entry name" value="Glycogen Phosphorylase B"/>
    <property type="match status" value="1"/>
</dbReference>
<dbReference type="AlphaFoldDB" id="A0A843TIP2"/>
<dbReference type="FunFam" id="3.40.50.2000:FF:000037">
    <property type="entry name" value="Glycosyltransferase"/>
    <property type="match status" value="1"/>
</dbReference>
<dbReference type="SUPFAM" id="SSF53756">
    <property type="entry name" value="UDP-Glycosyltransferase/glycogen phosphorylase"/>
    <property type="match status" value="1"/>
</dbReference>